<evidence type="ECO:0000313" key="6">
    <source>
        <dbReference type="Proteomes" id="UP000192257"/>
    </source>
</evidence>
<feature type="compositionally biased region" description="Low complexity" evidence="3">
    <location>
        <begin position="12"/>
        <end position="21"/>
    </location>
</feature>
<evidence type="ECO:0000256" key="3">
    <source>
        <dbReference type="SAM" id="MobiDB-lite"/>
    </source>
</evidence>
<evidence type="ECO:0000256" key="1">
    <source>
        <dbReference type="ARBA" id="ARBA00023054"/>
    </source>
</evidence>
<dbReference type="InterPro" id="IPR049258">
    <property type="entry name" value="ODAD1_CC"/>
</dbReference>
<dbReference type="Proteomes" id="UP000192257">
    <property type="component" value="Unassembled WGS sequence"/>
</dbReference>
<feature type="coiled-coil region" evidence="2">
    <location>
        <begin position="296"/>
        <end position="323"/>
    </location>
</feature>
<dbReference type="EMBL" id="NBCO01000036">
    <property type="protein sequence ID" value="ORC85341.1"/>
    <property type="molecule type" value="Genomic_DNA"/>
</dbReference>
<feature type="coiled-coil region" evidence="2">
    <location>
        <begin position="120"/>
        <end position="154"/>
    </location>
</feature>
<keyword evidence="1 2" id="KW-0175">Coiled coil</keyword>
<name>A0A1X0NL89_9TRYP</name>
<feature type="region of interest" description="Disordered" evidence="3">
    <location>
        <begin position="558"/>
        <end position="607"/>
    </location>
</feature>
<evidence type="ECO:0000313" key="5">
    <source>
        <dbReference type="EMBL" id="ORC85341.1"/>
    </source>
</evidence>
<evidence type="ECO:0000259" key="4">
    <source>
        <dbReference type="Pfam" id="PF21773"/>
    </source>
</evidence>
<feature type="compositionally biased region" description="Pro residues" evidence="3">
    <location>
        <begin position="22"/>
        <end position="34"/>
    </location>
</feature>
<organism evidence="5 6">
    <name type="scientific">Trypanosoma theileri</name>
    <dbReference type="NCBI Taxonomy" id="67003"/>
    <lineage>
        <taxon>Eukaryota</taxon>
        <taxon>Discoba</taxon>
        <taxon>Euglenozoa</taxon>
        <taxon>Kinetoplastea</taxon>
        <taxon>Metakinetoplastina</taxon>
        <taxon>Trypanosomatida</taxon>
        <taxon>Trypanosomatidae</taxon>
        <taxon>Trypanosoma</taxon>
    </lineage>
</organism>
<proteinExistence type="predicted"/>
<feature type="region of interest" description="Disordered" evidence="3">
    <location>
        <begin position="1"/>
        <end position="40"/>
    </location>
</feature>
<comment type="caution">
    <text evidence="5">The sequence shown here is derived from an EMBL/GenBank/DDBJ whole genome shotgun (WGS) entry which is preliminary data.</text>
</comment>
<accession>A0A1X0NL89</accession>
<dbReference type="Pfam" id="PF21773">
    <property type="entry name" value="ODAD1_CC"/>
    <property type="match status" value="2"/>
</dbReference>
<feature type="region of interest" description="Disordered" evidence="3">
    <location>
        <begin position="334"/>
        <end position="368"/>
    </location>
</feature>
<gene>
    <name evidence="5" type="ORF">TM35_000362010</name>
</gene>
<feature type="domain" description="ODAD1 central coiled coil region" evidence="4">
    <location>
        <begin position="186"/>
        <end position="322"/>
    </location>
</feature>
<dbReference type="GeneID" id="39989166"/>
<dbReference type="PANTHER" id="PTHR21694:SF18">
    <property type="entry name" value="COILED-COIL DOMAIN-CONTAINING PROTEIN 63"/>
    <property type="match status" value="1"/>
</dbReference>
<dbReference type="VEuPathDB" id="TriTrypDB:TM35_000362010"/>
<dbReference type="InterPro" id="IPR051876">
    <property type="entry name" value="ODA-DC/CCD"/>
</dbReference>
<dbReference type="AlphaFoldDB" id="A0A1X0NL89"/>
<protein>
    <recommendedName>
        <fullName evidence="4">ODAD1 central coiled coil region domain-containing protein</fullName>
    </recommendedName>
</protein>
<evidence type="ECO:0000256" key="2">
    <source>
        <dbReference type="SAM" id="Coils"/>
    </source>
</evidence>
<feature type="coiled-coil region" evidence="2">
    <location>
        <begin position="43"/>
        <end position="95"/>
    </location>
</feature>
<feature type="compositionally biased region" description="Low complexity" evidence="3">
    <location>
        <begin position="558"/>
        <end position="583"/>
    </location>
</feature>
<feature type="compositionally biased region" description="Polar residues" evidence="3">
    <location>
        <begin position="338"/>
        <end position="347"/>
    </location>
</feature>
<dbReference type="RefSeq" id="XP_028879407.1">
    <property type="nucleotide sequence ID" value="XM_029029386.1"/>
</dbReference>
<reference evidence="5 6" key="1">
    <citation type="submission" date="2017-03" db="EMBL/GenBank/DDBJ databases">
        <title>An alternative strategy for trypanosome survival in the mammalian bloodstream revealed through genome and transcriptome analysis of the ubiquitous bovine parasite Trypanosoma (Megatrypanum) theileri.</title>
        <authorList>
            <person name="Kelly S."/>
            <person name="Ivens A."/>
            <person name="Mott A."/>
            <person name="O'Neill E."/>
            <person name="Emms D."/>
            <person name="Macleod O."/>
            <person name="Voorheis P."/>
            <person name="Matthews J."/>
            <person name="Matthews K."/>
            <person name="Carrington M."/>
        </authorList>
    </citation>
    <scope>NUCLEOTIDE SEQUENCE [LARGE SCALE GENOMIC DNA]</scope>
    <source>
        <strain evidence="5">Edinburgh</strain>
    </source>
</reference>
<keyword evidence="6" id="KW-1185">Reference proteome</keyword>
<sequence length="637" mass="72395">MEGEKDGSRAAGSPTTRRSPATPTPPRGTNPPPSTSVAAAAAVDSLRRRHVQAEMRLRELEDRFRRDCSRQEQELELLRLDNTKYKAKIEELRMAQADAQPRTSLTSTDSKLLRASSRKYRSARACVERAREELMEINAKLVSARQRLHELRRRRSTSHKLSVTSAARSRQSRTDIEIRAHASRLQLRGLEAHVETETDRLSKLMDAVKTLREDIDVQFTAQNRSDDLYSERERELLDVMRETSFLVEVCNVLFEERDDCQLQLAEMQRTAAAEHEAYEHAFVELVAVEDRDRTTKTRLRENLVRLQDDVAEAVREREAAELVVREERAALQRGTVATRGTSSTASNGGMGLEGSNEREDVDDDGNGSEGIQRQLEEFERYLTRLAQLAGSDDLDDVQRFVCGGSDERFQLYTALNHIRDDISKLEQERDALLRETAANEMGIEKGEGGEKGEEGAVQERRMRKEVEELQENLREIQRVTLDHVQHAECAKTYLDSTLPVIDSIFTALDCDDTRIVAEHGSRFLSRETLELFLASIEQRLEEYMAVWVQSRPQKQQEQQQQRQRLLLANPKSTTTTTAAGKATISPRLLPSTGDQQEEDAILRDRSIAEEPIPTEVIRAAVTKEYQRNSSGALVQKK</sequence>
<dbReference type="PANTHER" id="PTHR21694">
    <property type="entry name" value="COILED-COIL DOMAIN-CONTAINING PROTEIN 63"/>
    <property type="match status" value="1"/>
</dbReference>
<feature type="domain" description="ODAD1 central coiled coil region" evidence="4">
    <location>
        <begin position="357"/>
        <end position="520"/>
    </location>
</feature>
<dbReference type="OrthoDB" id="273674at2759"/>